<protein>
    <recommendedName>
        <fullName evidence="3">Antitoxin</fullName>
    </recommendedName>
</protein>
<keyword evidence="2" id="KW-1185">Reference proteome</keyword>
<comment type="caution">
    <text evidence="1">The sequence shown here is derived from an EMBL/GenBank/DDBJ whole genome shotgun (WGS) entry which is preliminary data.</text>
</comment>
<name>A0ABR9LSJ5_9ACTN</name>
<reference evidence="1 2" key="1">
    <citation type="submission" date="2020-10" db="EMBL/GenBank/DDBJ databases">
        <title>Sequencing the genomes of 1000 actinobacteria strains.</title>
        <authorList>
            <person name="Klenk H.-P."/>
        </authorList>
    </citation>
    <scope>NUCLEOTIDE SEQUENCE [LARGE SCALE GENOMIC DNA]</scope>
    <source>
        <strain evidence="1 2">DSM 43173</strain>
    </source>
</reference>
<dbReference type="Proteomes" id="UP000633509">
    <property type="component" value="Unassembled WGS sequence"/>
</dbReference>
<evidence type="ECO:0008006" key="3">
    <source>
        <dbReference type="Google" id="ProtNLM"/>
    </source>
</evidence>
<dbReference type="RefSeq" id="WP_192784716.1">
    <property type="nucleotide sequence ID" value="NZ_JADBEK010000001.1"/>
</dbReference>
<proteinExistence type="predicted"/>
<evidence type="ECO:0000313" key="2">
    <source>
        <dbReference type="Proteomes" id="UP000633509"/>
    </source>
</evidence>
<accession>A0ABR9LSJ5</accession>
<gene>
    <name evidence="1" type="ORF">H4W80_001901</name>
</gene>
<organism evidence="1 2">
    <name type="scientific">Nonomuraea angiospora</name>
    <dbReference type="NCBI Taxonomy" id="46172"/>
    <lineage>
        <taxon>Bacteria</taxon>
        <taxon>Bacillati</taxon>
        <taxon>Actinomycetota</taxon>
        <taxon>Actinomycetes</taxon>
        <taxon>Streptosporangiales</taxon>
        <taxon>Streptosporangiaceae</taxon>
        <taxon>Nonomuraea</taxon>
    </lineage>
</organism>
<evidence type="ECO:0000313" key="1">
    <source>
        <dbReference type="EMBL" id="MBE1583643.1"/>
    </source>
</evidence>
<dbReference type="EMBL" id="JADBEK010000001">
    <property type="protein sequence ID" value="MBE1583643.1"/>
    <property type="molecule type" value="Genomic_DNA"/>
</dbReference>
<sequence length="77" mass="8050">MTRIVLHIDRVVLESAGHSRQELIDALTEAVRRELADGPAGPARRRRLSVEAADGSTPGLAQAVVAGIRGLAGGGQR</sequence>